<proteinExistence type="predicted"/>
<organism evidence="2">
    <name type="scientific">Sesamum calycinum</name>
    <dbReference type="NCBI Taxonomy" id="2727403"/>
    <lineage>
        <taxon>Eukaryota</taxon>
        <taxon>Viridiplantae</taxon>
        <taxon>Streptophyta</taxon>
        <taxon>Embryophyta</taxon>
        <taxon>Tracheophyta</taxon>
        <taxon>Spermatophyta</taxon>
        <taxon>Magnoliopsida</taxon>
        <taxon>eudicotyledons</taxon>
        <taxon>Gunneridae</taxon>
        <taxon>Pentapetalae</taxon>
        <taxon>asterids</taxon>
        <taxon>lamiids</taxon>
        <taxon>Lamiales</taxon>
        <taxon>Pedaliaceae</taxon>
        <taxon>Sesamum</taxon>
    </lineage>
</organism>
<evidence type="ECO:0000256" key="1">
    <source>
        <dbReference type="SAM" id="MobiDB-lite"/>
    </source>
</evidence>
<protein>
    <submittedName>
        <fullName evidence="2">Uncharacterized protein</fullName>
    </submittedName>
</protein>
<dbReference type="EMBL" id="JACGWM010000008">
    <property type="protein sequence ID" value="KAL0357864.1"/>
    <property type="molecule type" value="Genomic_DNA"/>
</dbReference>
<name>A0AAW2PSJ1_9LAMI</name>
<sequence length="149" mass="16366">MSLESLVSLSGCLGLQPGVVACLCDEPSVHNILSVALCIIEKLCANLFSTEYVSLLSASSLANFVAEISSDSSETNFEESLHELENMIKDVGYRNERNVNKLVDYPGENDECSMVQNLEGNVADIIENSTNDEAEHDSIPLEPIMRRRL</sequence>
<feature type="region of interest" description="Disordered" evidence="1">
    <location>
        <begin position="130"/>
        <end position="149"/>
    </location>
</feature>
<evidence type="ECO:0000313" key="2">
    <source>
        <dbReference type="EMBL" id="KAL0357864.1"/>
    </source>
</evidence>
<gene>
    <name evidence="2" type="ORF">Scaly_1472100</name>
</gene>
<comment type="caution">
    <text evidence="2">The sequence shown here is derived from an EMBL/GenBank/DDBJ whole genome shotgun (WGS) entry which is preliminary data.</text>
</comment>
<reference evidence="2" key="2">
    <citation type="journal article" date="2024" name="Plant">
        <title>Genomic evolution and insights into agronomic trait innovations of Sesamum species.</title>
        <authorList>
            <person name="Miao H."/>
            <person name="Wang L."/>
            <person name="Qu L."/>
            <person name="Liu H."/>
            <person name="Sun Y."/>
            <person name="Le M."/>
            <person name="Wang Q."/>
            <person name="Wei S."/>
            <person name="Zheng Y."/>
            <person name="Lin W."/>
            <person name="Duan Y."/>
            <person name="Cao H."/>
            <person name="Xiong S."/>
            <person name="Wang X."/>
            <person name="Wei L."/>
            <person name="Li C."/>
            <person name="Ma Q."/>
            <person name="Ju M."/>
            <person name="Zhao R."/>
            <person name="Li G."/>
            <person name="Mu C."/>
            <person name="Tian Q."/>
            <person name="Mei H."/>
            <person name="Zhang T."/>
            <person name="Gao T."/>
            <person name="Zhang H."/>
        </authorList>
    </citation>
    <scope>NUCLEOTIDE SEQUENCE</scope>
    <source>
        <strain evidence="2">KEN8</strain>
    </source>
</reference>
<reference evidence="2" key="1">
    <citation type="submission" date="2020-06" db="EMBL/GenBank/DDBJ databases">
        <authorList>
            <person name="Li T."/>
            <person name="Hu X."/>
            <person name="Zhang T."/>
            <person name="Song X."/>
            <person name="Zhang H."/>
            <person name="Dai N."/>
            <person name="Sheng W."/>
            <person name="Hou X."/>
            <person name="Wei L."/>
        </authorList>
    </citation>
    <scope>NUCLEOTIDE SEQUENCE</scope>
    <source>
        <strain evidence="2">KEN8</strain>
        <tissue evidence="2">Leaf</tissue>
    </source>
</reference>
<dbReference type="AlphaFoldDB" id="A0AAW2PSJ1"/>
<accession>A0AAW2PSJ1</accession>